<dbReference type="GeneID" id="20642422"/>
<keyword evidence="3" id="KW-1185">Reference proteome</keyword>
<dbReference type="EMBL" id="JH159158">
    <property type="protein sequence ID" value="EGZ10632.1"/>
    <property type="molecule type" value="Genomic_DNA"/>
</dbReference>
<gene>
    <name evidence="2" type="ORF">PHYSODRAFT_304447</name>
</gene>
<name>G5A130_PHYSP</name>
<dbReference type="AlphaFoldDB" id="G5A130"/>
<dbReference type="Proteomes" id="UP000002640">
    <property type="component" value="Unassembled WGS sequence"/>
</dbReference>
<sequence>MAVQDAASAPSEMTKCNEDGLWKDARGKIWIPDDATDLQVRICVVGHFGIAGHRGMTLTLQQISERFVWADMKSDVEFFVQRCLHCASTLSGQRQLEEALHTDHLNELIHWDFLFMEESDTKQE</sequence>
<evidence type="ECO:0000259" key="1">
    <source>
        <dbReference type="Pfam" id="PF17921"/>
    </source>
</evidence>
<organism evidence="2 3">
    <name type="scientific">Phytophthora sojae (strain P6497)</name>
    <name type="common">Soybean stem and root rot agent</name>
    <name type="synonym">Phytophthora megasperma f. sp. glycines</name>
    <dbReference type="NCBI Taxonomy" id="1094619"/>
    <lineage>
        <taxon>Eukaryota</taxon>
        <taxon>Sar</taxon>
        <taxon>Stramenopiles</taxon>
        <taxon>Oomycota</taxon>
        <taxon>Peronosporomycetes</taxon>
        <taxon>Peronosporales</taxon>
        <taxon>Peronosporaceae</taxon>
        <taxon>Phytophthora</taxon>
    </lineage>
</organism>
<evidence type="ECO:0000313" key="2">
    <source>
        <dbReference type="EMBL" id="EGZ10632.1"/>
    </source>
</evidence>
<feature type="domain" description="Integrase zinc-binding" evidence="1">
    <location>
        <begin position="50"/>
        <end position="88"/>
    </location>
</feature>
<dbReference type="InterPro" id="IPR041588">
    <property type="entry name" value="Integrase_H2C2"/>
</dbReference>
<protein>
    <recommendedName>
        <fullName evidence="1">Integrase zinc-binding domain-containing protein</fullName>
    </recommendedName>
</protein>
<dbReference type="Pfam" id="PF17921">
    <property type="entry name" value="Integrase_H2C2"/>
    <property type="match status" value="1"/>
</dbReference>
<proteinExistence type="predicted"/>
<dbReference type="RefSeq" id="XP_009533377.1">
    <property type="nucleotide sequence ID" value="XM_009535082.1"/>
</dbReference>
<accession>G5A130</accession>
<reference evidence="2 3" key="1">
    <citation type="journal article" date="2006" name="Science">
        <title>Phytophthora genome sequences uncover evolutionary origins and mechanisms of pathogenesis.</title>
        <authorList>
            <person name="Tyler B.M."/>
            <person name="Tripathy S."/>
            <person name="Zhang X."/>
            <person name="Dehal P."/>
            <person name="Jiang R.H."/>
            <person name="Aerts A."/>
            <person name="Arredondo F.D."/>
            <person name="Baxter L."/>
            <person name="Bensasson D."/>
            <person name="Beynon J.L."/>
            <person name="Chapman J."/>
            <person name="Damasceno C.M."/>
            <person name="Dorrance A.E."/>
            <person name="Dou D."/>
            <person name="Dickerman A.W."/>
            <person name="Dubchak I.L."/>
            <person name="Garbelotto M."/>
            <person name="Gijzen M."/>
            <person name="Gordon S.G."/>
            <person name="Govers F."/>
            <person name="Grunwald N.J."/>
            <person name="Huang W."/>
            <person name="Ivors K.L."/>
            <person name="Jones R.W."/>
            <person name="Kamoun S."/>
            <person name="Krampis K."/>
            <person name="Lamour K.H."/>
            <person name="Lee M.K."/>
            <person name="McDonald W.H."/>
            <person name="Medina M."/>
            <person name="Meijer H.J."/>
            <person name="Nordberg E.K."/>
            <person name="Maclean D.J."/>
            <person name="Ospina-Giraldo M.D."/>
            <person name="Morris P.F."/>
            <person name="Phuntumart V."/>
            <person name="Putnam N.H."/>
            <person name="Rash S."/>
            <person name="Rose J.K."/>
            <person name="Sakihama Y."/>
            <person name="Salamov A.A."/>
            <person name="Savidor A."/>
            <person name="Scheuring C.F."/>
            <person name="Smith B.M."/>
            <person name="Sobral B.W."/>
            <person name="Terry A."/>
            <person name="Torto-Alalibo T.A."/>
            <person name="Win J."/>
            <person name="Xu Z."/>
            <person name="Zhang H."/>
            <person name="Grigoriev I.V."/>
            <person name="Rokhsar D.S."/>
            <person name="Boore J.L."/>
        </authorList>
    </citation>
    <scope>NUCLEOTIDE SEQUENCE [LARGE SCALE GENOMIC DNA]</scope>
    <source>
        <strain evidence="2 3">P6497</strain>
    </source>
</reference>
<dbReference type="Gene3D" id="1.10.340.70">
    <property type="match status" value="1"/>
</dbReference>
<dbReference type="InParanoid" id="G5A130"/>
<evidence type="ECO:0000313" key="3">
    <source>
        <dbReference type="Proteomes" id="UP000002640"/>
    </source>
</evidence>
<dbReference type="KEGG" id="psoj:PHYSODRAFT_304447"/>